<feature type="domain" description="FHA" evidence="7">
    <location>
        <begin position="130"/>
        <end position="179"/>
    </location>
</feature>
<sequence>MNKTERIRSILILYNKEIYKEIDLDDYEDEIVMIGNTSECQIKLKTLYEKDFNVIFTKKKNLWQISDGKDSYCVINAVKVPRRIMSSGDKITIKDVVSKNEIFKINYFLDFTIETEDYDREINIESIKKIKIGSDNSNNIIITEDIIDKNHAEIVRSNGEDSIVDLNSKFGVYINGKKIEKRHNLNEDDFIIICGYKILYRKNKIMLSRYNENIKINGLQVFENDNVTPFNYPCFYRSPRLLQDISQDDILIEEPPAKANAPTNNLLITMIPLVGTIIFTSMMAGGGEGKNMIYSVGMVALTGFVAVLAYVMELVKSKKQQFKRYKRYKDYVKDKETQIIDKRKLLMESIRNNNPDTEECIEFLETFNRRLWERVPEHEDFLNVSLGRGIGDLTFDIKVEDEKLEIDKDSLKRDPRKLKDVYGEMEDVPICIKLTEEYPIGIYGDRLPTIEILKNIIIKISTLHYFEDVKIAAIYPKEEEEKWKWLKWIPHIWTNKREFRYIGNTKESAHNVLNVLYDEIKNRKNNEEYKKNSYLPIYIIIIADRHLCENEPIMEMLESGENYGVVGMFVYEDLALIPKESKKIIEVNNNEATYRDVKNSNKFKIISFNNLENDICESFSRKMSPIFVKSSFTQGALTSYYTLFDMYNIRSETELNILERWNKNKVYETMEVPLGVRAGDEIVYLNLHEKFHGPHGLVAGTTGSGKSEIIQTYIASLAINYHPYDINIIIIDYKGGGMANQFKNLPHLVGTITNLDGNQINRSLISIKSELKRRQKIFGEYNVNHIDSYIKLFKKGEAKEAIPHLIMIADEFAELKNDQPEFMTELVSAARIGRSLGVHLILATQKPAGVVDDQIWSNSKFKLCLKVQDAADSNEMIKTPLAANITEAGRAYFQVGNNEIFELFQSAWSGAKKYDDDDISKKEVEISEILIDGSRKVVYSSKNDEKKKEGKTQLDAVVDRINEIANVNGIKKLNGPWLPSLDEIMYLDDIVGVFDKSSWEVKEMDIKPIIGILDNPKMQIQKSLSINLSENGHTLIVGSPGVGKTTLLQTMITSLAVTYSPEVINIYIMDFGSRMLTMYGKIPHVGGVITMEDEVLTKNFINFIHKEILKRKKILSESGVSNVISYKEVTGEILPQIIIIVDNYAAFTEIYEDYEEDITKFSRDGANLGIYLVITISNSSDIRYKISSNFKNNIVLNCVDNGEYGNVFGRIDIEPAKNAGRGLIKDDDVCEFQTALSIKAYSEGERVAKIKQLISDINNDWTGKRAIPIPMIPDNLSACKFVEGLSDINGFEKLYVGIDINEIESVSININNMHFIPVVGKASSGKSNTLKALAYCIEKTCIDEKYDIYVCDSSDYGLVDIENKVTTQFYSNNKDEIIQNLLVFKDELEQRKYFIQDEICNSRGKVREQDLVKKFSKKIIIIDNIFELLESIEDEYDIIDMFKDIIESKHGYGFVIIAASNEENFNDLSYNNTFMNVVKKRNQGILLQDIEEQDYFNVKVNYGSKDKSIKVGYGYLIVNGEYKIIKIPFVS</sequence>
<comment type="caution">
    <text evidence="9">The sequence shown here is derived from an EMBL/GenBank/DDBJ whole genome shotgun (WGS) entry which is preliminary data.</text>
</comment>
<evidence type="ECO:0000256" key="4">
    <source>
        <dbReference type="PROSITE-ProRule" id="PRU00182"/>
    </source>
</evidence>
<protein>
    <submittedName>
        <fullName evidence="9">Type VII secretion protein EssC</fullName>
    </submittedName>
</protein>
<dbReference type="PANTHER" id="PTHR22683">
    <property type="entry name" value="SPORULATION PROTEIN RELATED"/>
    <property type="match status" value="1"/>
</dbReference>
<dbReference type="GO" id="GO:0003723">
    <property type="term" value="F:RNA binding"/>
    <property type="evidence" value="ECO:0007669"/>
    <property type="project" value="UniProtKB-KW"/>
</dbReference>
<dbReference type="PANTHER" id="PTHR22683:SF1">
    <property type="entry name" value="TYPE VII SECRETION SYSTEM PROTEIN ESSC"/>
    <property type="match status" value="1"/>
</dbReference>
<dbReference type="Proteomes" id="UP000585258">
    <property type="component" value="Unassembled WGS sequence"/>
</dbReference>
<proteinExistence type="predicted"/>
<dbReference type="Gene3D" id="2.60.200.20">
    <property type="match status" value="1"/>
</dbReference>
<dbReference type="InterPro" id="IPR050206">
    <property type="entry name" value="FtsK/SpoIIIE/SftA"/>
</dbReference>
<keyword evidence="6" id="KW-0812">Transmembrane</keyword>
<reference evidence="9 10" key="1">
    <citation type="submission" date="2020-08" db="EMBL/GenBank/DDBJ databases">
        <title>Clostridia isolated from Swiss meat.</title>
        <authorList>
            <person name="Wambui J."/>
            <person name="Stevens M.J.A."/>
            <person name="Stephan R."/>
        </authorList>
    </citation>
    <scope>NUCLEOTIDE SEQUENCE [LARGE SCALE GENOMIC DNA]</scope>
    <source>
        <strain evidence="9 10">CM001</strain>
    </source>
</reference>
<dbReference type="GO" id="GO:0003677">
    <property type="term" value="F:DNA binding"/>
    <property type="evidence" value="ECO:0007669"/>
    <property type="project" value="InterPro"/>
</dbReference>
<evidence type="ECO:0000313" key="9">
    <source>
        <dbReference type="EMBL" id="MBB6716652.1"/>
    </source>
</evidence>
<dbReference type="SUPFAM" id="SSF49879">
    <property type="entry name" value="SMAD/FHA domain"/>
    <property type="match status" value="1"/>
</dbReference>
<dbReference type="PROSITE" id="PS50901">
    <property type="entry name" value="FTSK"/>
    <property type="match status" value="2"/>
</dbReference>
<feature type="binding site" evidence="5">
    <location>
        <begin position="1038"/>
        <end position="1045"/>
    </location>
    <ligand>
        <name>ATP</name>
        <dbReference type="ChEBI" id="CHEBI:30616"/>
    </ligand>
</feature>
<dbReference type="InterPro" id="IPR000253">
    <property type="entry name" value="FHA_dom"/>
</dbReference>
<dbReference type="SUPFAM" id="SSF52540">
    <property type="entry name" value="P-loop containing nucleoside triphosphate hydrolases"/>
    <property type="match status" value="3"/>
</dbReference>
<dbReference type="RefSeq" id="WP_185165644.1">
    <property type="nucleotide sequence ID" value="NZ_JACKWY010000018.1"/>
</dbReference>
<feature type="transmembrane region" description="Helical" evidence="6">
    <location>
        <begin position="292"/>
        <end position="315"/>
    </location>
</feature>
<feature type="domain" description="FtsK" evidence="8">
    <location>
        <begin position="679"/>
        <end position="874"/>
    </location>
</feature>
<evidence type="ECO:0000256" key="1">
    <source>
        <dbReference type="ARBA" id="ARBA00022737"/>
    </source>
</evidence>
<keyword evidence="6" id="KW-1133">Transmembrane helix</keyword>
<evidence type="ECO:0000256" key="2">
    <source>
        <dbReference type="ARBA" id="ARBA00022741"/>
    </source>
</evidence>
<evidence type="ECO:0000256" key="3">
    <source>
        <dbReference type="ARBA" id="ARBA00022840"/>
    </source>
</evidence>
<keyword evidence="6" id="KW-0472">Membrane</keyword>
<dbReference type="SMART" id="SM00240">
    <property type="entry name" value="FHA"/>
    <property type="match status" value="1"/>
</dbReference>
<dbReference type="InterPro" id="IPR003593">
    <property type="entry name" value="AAA+_ATPase"/>
</dbReference>
<feature type="transmembrane region" description="Helical" evidence="6">
    <location>
        <begin position="266"/>
        <end position="286"/>
    </location>
</feature>
<dbReference type="InterPro" id="IPR002543">
    <property type="entry name" value="FtsK_dom"/>
</dbReference>
<dbReference type="EMBL" id="JACKWY010000018">
    <property type="protein sequence ID" value="MBB6716652.1"/>
    <property type="molecule type" value="Genomic_DNA"/>
</dbReference>
<accession>A0A7X0SFI5</accession>
<keyword evidence="2 5" id="KW-0547">Nucleotide-binding</keyword>
<dbReference type="PROSITE" id="PS50006">
    <property type="entry name" value="FHA_DOMAIN"/>
    <property type="match status" value="1"/>
</dbReference>
<keyword evidence="4" id="KW-0694">RNA-binding</keyword>
<feature type="domain" description="FtsK" evidence="8">
    <location>
        <begin position="1021"/>
        <end position="1205"/>
    </location>
</feature>
<feature type="binding site" evidence="5">
    <location>
        <begin position="700"/>
        <end position="707"/>
    </location>
    <ligand>
        <name>ATP</name>
        <dbReference type="ChEBI" id="CHEBI:30616"/>
    </ligand>
</feature>
<dbReference type="Pfam" id="PF01580">
    <property type="entry name" value="FtsK_SpoIIIE"/>
    <property type="match status" value="2"/>
</dbReference>
<dbReference type="Gene3D" id="3.40.50.300">
    <property type="entry name" value="P-loop containing nucleotide triphosphate hydrolases"/>
    <property type="match status" value="3"/>
</dbReference>
<keyword evidence="1" id="KW-0677">Repeat</keyword>
<evidence type="ECO:0000313" key="10">
    <source>
        <dbReference type="Proteomes" id="UP000585258"/>
    </source>
</evidence>
<evidence type="ECO:0000259" key="7">
    <source>
        <dbReference type="PROSITE" id="PS50006"/>
    </source>
</evidence>
<keyword evidence="3 5" id="KW-0067">ATP-binding</keyword>
<gene>
    <name evidence="9" type="primary">essC</name>
    <name evidence="9" type="ORF">H7E68_18365</name>
</gene>
<dbReference type="GO" id="GO:0005524">
    <property type="term" value="F:ATP binding"/>
    <property type="evidence" value="ECO:0007669"/>
    <property type="project" value="UniProtKB-UniRule"/>
</dbReference>
<dbReference type="CDD" id="cd00060">
    <property type="entry name" value="FHA"/>
    <property type="match status" value="1"/>
</dbReference>
<dbReference type="PROSITE" id="PS50889">
    <property type="entry name" value="S4"/>
    <property type="match status" value="1"/>
</dbReference>
<dbReference type="Pfam" id="PF00498">
    <property type="entry name" value="FHA"/>
    <property type="match status" value="1"/>
</dbReference>
<dbReference type="InterPro" id="IPR023839">
    <property type="entry name" value="Firmicutes_EssC_C"/>
</dbReference>
<organism evidence="9 10">
    <name type="scientific">Clostridium gasigenes</name>
    <dbReference type="NCBI Taxonomy" id="94869"/>
    <lineage>
        <taxon>Bacteria</taxon>
        <taxon>Bacillati</taxon>
        <taxon>Bacillota</taxon>
        <taxon>Clostridia</taxon>
        <taxon>Eubacteriales</taxon>
        <taxon>Clostridiaceae</taxon>
        <taxon>Clostridium</taxon>
    </lineage>
</organism>
<dbReference type="SMART" id="SM00382">
    <property type="entry name" value="AAA"/>
    <property type="match status" value="3"/>
</dbReference>
<dbReference type="InterPro" id="IPR008984">
    <property type="entry name" value="SMAD_FHA_dom_sf"/>
</dbReference>
<dbReference type="NCBIfam" id="TIGR03928">
    <property type="entry name" value="T7_EssCb_Firm"/>
    <property type="match status" value="1"/>
</dbReference>
<name>A0A7X0SFI5_9CLOT</name>
<evidence type="ECO:0000256" key="6">
    <source>
        <dbReference type="SAM" id="Phobius"/>
    </source>
</evidence>
<evidence type="ECO:0000259" key="8">
    <source>
        <dbReference type="PROSITE" id="PS50901"/>
    </source>
</evidence>
<evidence type="ECO:0000256" key="5">
    <source>
        <dbReference type="PROSITE-ProRule" id="PRU00289"/>
    </source>
</evidence>
<dbReference type="InterPro" id="IPR027417">
    <property type="entry name" value="P-loop_NTPase"/>
</dbReference>